<dbReference type="GeneID" id="9687126"/>
<organism evidence="4">
    <name type="scientific">Micromonas pusilla (strain CCMP1545)</name>
    <name type="common">Picoplanktonic green alga</name>
    <dbReference type="NCBI Taxonomy" id="564608"/>
    <lineage>
        <taxon>Eukaryota</taxon>
        <taxon>Viridiplantae</taxon>
        <taxon>Chlorophyta</taxon>
        <taxon>Mamiellophyceae</taxon>
        <taxon>Mamiellales</taxon>
        <taxon>Mamiellaceae</taxon>
        <taxon>Micromonas</taxon>
    </lineage>
</organism>
<dbReference type="Proteomes" id="UP000001876">
    <property type="component" value="Unassembled WGS sequence"/>
</dbReference>
<name>C1N0R6_MICPC</name>
<sequence length="247" mass="25715">MEASKRVVFVSVKGRDDSRPRTRRKRALGVSETATWDEFVALIRARLQLENVRAIYHASTMTPLTSMNDLQDIEDLVVDGDEAASVSIPIPATSTGGSNGGAAAAGTGAAAKASGKSKPKSTLPRLAPKARDTPLGRKGRDGEDPDGGDKYKKRASVFMQFVQKIAPSWGGALEAQDALDALEKGASRAVLGTPGRVGGVKSRGRRGRRGRDPRSLIGGLAIACSVATMVYLYNKLGAATAAAGGGP</sequence>
<feature type="compositionally biased region" description="Basic and acidic residues" evidence="1">
    <location>
        <begin position="129"/>
        <end position="150"/>
    </location>
</feature>
<evidence type="ECO:0000313" key="3">
    <source>
        <dbReference type="EMBL" id="EEH54066.1"/>
    </source>
</evidence>
<dbReference type="OMA" id="MLAICCC"/>
<dbReference type="OrthoDB" id="511798at2759"/>
<gene>
    <name evidence="3" type="ORF">MICPUCDRAFT_51124</name>
</gene>
<evidence type="ECO:0000256" key="2">
    <source>
        <dbReference type="SAM" id="Phobius"/>
    </source>
</evidence>
<feature type="transmembrane region" description="Helical" evidence="2">
    <location>
        <begin position="215"/>
        <end position="233"/>
    </location>
</feature>
<evidence type="ECO:0000256" key="1">
    <source>
        <dbReference type="SAM" id="MobiDB-lite"/>
    </source>
</evidence>
<dbReference type="AlphaFoldDB" id="C1N0R6"/>
<feature type="region of interest" description="Disordered" evidence="1">
    <location>
        <begin position="89"/>
        <end position="151"/>
    </location>
</feature>
<keyword evidence="2" id="KW-0472">Membrane</keyword>
<protein>
    <submittedName>
        <fullName evidence="3">Predicted protein</fullName>
    </submittedName>
</protein>
<dbReference type="EMBL" id="GG663744">
    <property type="protein sequence ID" value="EEH54066.1"/>
    <property type="molecule type" value="Genomic_DNA"/>
</dbReference>
<reference evidence="3 4" key="1">
    <citation type="journal article" date="2009" name="Science">
        <title>Green evolution and dynamic adaptations revealed by genomes of the marine picoeukaryotes Micromonas.</title>
        <authorList>
            <person name="Worden A.Z."/>
            <person name="Lee J.H."/>
            <person name="Mock T."/>
            <person name="Rouze P."/>
            <person name="Simmons M.P."/>
            <person name="Aerts A.L."/>
            <person name="Allen A.E."/>
            <person name="Cuvelier M.L."/>
            <person name="Derelle E."/>
            <person name="Everett M.V."/>
            <person name="Foulon E."/>
            <person name="Grimwood J."/>
            <person name="Gundlach H."/>
            <person name="Henrissat B."/>
            <person name="Napoli C."/>
            <person name="McDonald S.M."/>
            <person name="Parker M.S."/>
            <person name="Rombauts S."/>
            <person name="Salamov A."/>
            <person name="Von Dassow P."/>
            <person name="Badger J.H."/>
            <person name="Coutinho P.M."/>
            <person name="Demir E."/>
            <person name="Dubchak I."/>
            <person name="Gentemann C."/>
            <person name="Eikrem W."/>
            <person name="Gready J.E."/>
            <person name="John U."/>
            <person name="Lanier W."/>
            <person name="Lindquist E.A."/>
            <person name="Lucas S."/>
            <person name="Mayer K.F."/>
            <person name="Moreau H."/>
            <person name="Not F."/>
            <person name="Otillar R."/>
            <person name="Panaud O."/>
            <person name="Pangilinan J."/>
            <person name="Paulsen I."/>
            <person name="Piegu B."/>
            <person name="Poliakov A."/>
            <person name="Robbens S."/>
            <person name="Schmutz J."/>
            <person name="Toulza E."/>
            <person name="Wyss T."/>
            <person name="Zelensky A."/>
            <person name="Zhou K."/>
            <person name="Armbrust E.V."/>
            <person name="Bhattacharya D."/>
            <person name="Goodenough U.W."/>
            <person name="Van de Peer Y."/>
            <person name="Grigoriev I.V."/>
        </authorList>
    </citation>
    <scope>NUCLEOTIDE SEQUENCE [LARGE SCALE GENOMIC DNA]</scope>
    <source>
        <strain evidence="3 4">CCMP1545</strain>
    </source>
</reference>
<proteinExistence type="predicted"/>
<feature type="region of interest" description="Disordered" evidence="1">
    <location>
        <begin position="193"/>
        <end position="213"/>
    </location>
</feature>
<keyword evidence="4" id="KW-1185">Reference proteome</keyword>
<keyword evidence="2" id="KW-0812">Transmembrane</keyword>
<accession>C1N0R6</accession>
<feature type="compositionally biased region" description="Low complexity" evidence="1">
    <location>
        <begin position="92"/>
        <end position="122"/>
    </location>
</feature>
<keyword evidence="2" id="KW-1133">Transmembrane helix</keyword>
<evidence type="ECO:0000313" key="4">
    <source>
        <dbReference type="Proteomes" id="UP000001876"/>
    </source>
</evidence>
<feature type="compositionally biased region" description="Basic residues" evidence="1">
    <location>
        <begin position="202"/>
        <end position="211"/>
    </location>
</feature>
<dbReference type="eggNOG" id="ENOG502SG3T">
    <property type="taxonomic scope" value="Eukaryota"/>
</dbReference>
<dbReference type="RefSeq" id="XP_003061436.1">
    <property type="nucleotide sequence ID" value="XM_003061390.1"/>
</dbReference>
<dbReference type="KEGG" id="mpp:MICPUCDRAFT_51124"/>